<evidence type="ECO:0000313" key="8">
    <source>
        <dbReference type="Proteomes" id="UP001501475"/>
    </source>
</evidence>
<organism evidence="7 8">
    <name type="scientific">Nostocoides vanveenii</name>
    <dbReference type="NCBI Taxonomy" id="330835"/>
    <lineage>
        <taxon>Bacteria</taxon>
        <taxon>Bacillati</taxon>
        <taxon>Actinomycetota</taxon>
        <taxon>Actinomycetes</taxon>
        <taxon>Micrococcales</taxon>
        <taxon>Intrasporangiaceae</taxon>
        <taxon>Nostocoides</taxon>
    </lineage>
</organism>
<proteinExistence type="inferred from homology"/>
<evidence type="ECO:0000256" key="5">
    <source>
        <dbReference type="ARBA" id="ARBA00023136"/>
    </source>
</evidence>
<dbReference type="EMBL" id="BAAAPN010000014">
    <property type="protein sequence ID" value="GAA1747070.1"/>
    <property type="molecule type" value="Genomic_DNA"/>
</dbReference>
<dbReference type="RefSeq" id="WP_344061532.1">
    <property type="nucleotide sequence ID" value="NZ_BAAAPN010000014.1"/>
</dbReference>
<sequence length="203" mass="21379">MTFSIATAAIVFALIFPVELPDKTFVATLVLATRYRPLLVWVGVTAAFLVQTVVAVTLGGLLARLPHAPVQIVAALMFALGGVILLRGARNADREEQEAEEEFEAKAAAPATGLRAVSTSFLVLFLAEWGDLSQLLTASLAARYHDPVSVGVGAFVALATISALGAALGRTLLRYLRLATIRRIGGSVCLLLAVITLVELARG</sequence>
<keyword evidence="8" id="KW-1185">Reference proteome</keyword>
<dbReference type="PANTHER" id="PTHR12608:SF1">
    <property type="entry name" value="TRANSMEMBRANE PROTEIN 165"/>
    <property type="match status" value="1"/>
</dbReference>
<evidence type="ECO:0000313" key="7">
    <source>
        <dbReference type="EMBL" id="GAA1747070.1"/>
    </source>
</evidence>
<dbReference type="Proteomes" id="UP001501475">
    <property type="component" value="Unassembled WGS sequence"/>
</dbReference>
<name>A0ABN2K2G2_9MICO</name>
<keyword evidence="3 6" id="KW-0812">Transmembrane</keyword>
<evidence type="ECO:0000256" key="6">
    <source>
        <dbReference type="RuleBase" id="RU365102"/>
    </source>
</evidence>
<reference evidence="7 8" key="1">
    <citation type="journal article" date="2019" name="Int. J. Syst. Evol. Microbiol.">
        <title>The Global Catalogue of Microorganisms (GCM) 10K type strain sequencing project: providing services to taxonomists for standard genome sequencing and annotation.</title>
        <authorList>
            <consortium name="The Broad Institute Genomics Platform"/>
            <consortium name="The Broad Institute Genome Sequencing Center for Infectious Disease"/>
            <person name="Wu L."/>
            <person name="Ma J."/>
        </authorList>
    </citation>
    <scope>NUCLEOTIDE SEQUENCE [LARGE SCALE GENOMIC DNA]</scope>
    <source>
        <strain evidence="7 8">JCM 15591</strain>
    </source>
</reference>
<comment type="caution">
    <text evidence="6">Lacks conserved residue(s) required for the propagation of feature annotation.</text>
</comment>
<keyword evidence="4 6" id="KW-1133">Transmembrane helix</keyword>
<feature type="transmembrane region" description="Helical" evidence="6">
    <location>
        <begin position="38"/>
        <end position="62"/>
    </location>
</feature>
<dbReference type="InterPro" id="IPR001727">
    <property type="entry name" value="GDT1-like"/>
</dbReference>
<feature type="transmembrane region" description="Helical" evidence="6">
    <location>
        <begin position="147"/>
        <end position="169"/>
    </location>
</feature>
<evidence type="ECO:0000256" key="1">
    <source>
        <dbReference type="ARBA" id="ARBA00004141"/>
    </source>
</evidence>
<gene>
    <name evidence="7" type="ORF">GCM10009810_04590</name>
</gene>
<dbReference type="Pfam" id="PF01169">
    <property type="entry name" value="GDT1"/>
    <property type="match status" value="2"/>
</dbReference>
<comment type="caution">
    <text evidence="7">The sequence shown here is derived from an EMBL/GenBank/DDBJ whole genome shotgun (WGS) entry which is preliminary data.</text>
</comment>
<accession>A0ABN2K2G2</accession>
<feature type="transmembrane region" description="Helical" evidence="6">
    <location>
        <begin position="68"/>
        <end position="86"/>
    </location>
</feature>
<evidence type="ECO:0000256" key="2">
    <source>
        <dbReference type="ARBA" id="ARBA00009190"/>
    </source>
</evidence>
<evidence type="ECO:0000256" key="4">
    <source>
        <dbReference type="ARBA" id="ARBA00022989"/>
    </source>
</evidence>
<feature type="transmembrane region" description="Helical" evidence="6">
    <location>
        <begin position="181"/>
        <end position="201"/>
    </location>
</feature>
<keyword evidence="5 6" id="KW-0472">Membrane</keyword>
<dbReference type="PANTHER" id="PTHR12608">
    <property type="entry name" value="TRANSMEMBRANE PROTEIN HTP-1 RELATED"/>
    <property type="match status" value="1"/>
</dbReference>
<evidence type="ECO:0000256" key="3">
    <source>
        <dbReference type="ARBA" id="ARBA00022692"/>
    </source>
</evidence>
<protein>
    <recommendedName>
        <fullName evidence="6">GDT1 family protein</fullName>
    </recommendedName>
</protein>
<comment type="similarity">
    <text evidence="2 6">Belongs to the GDT1 family.</text>
</comment>
<comment type="subcellular location">
    <subcellularLocation>
        <location evidence="1 6">Membrane</location>
        <topology evidence="1 6">Multi-pass membrane protein</topology>
    </subcellularLocation>
</comment>